<reference evidence="1" key="1">
    <citation type="submission" date="2021-03" db="EMBL/GenBank/DDBJ databases">
        <title>Comparative genomics and phylogenomic investigation of the class Geoglossomycetes provide insights into ecological specialization and systematics.</title>
        <authorList>
            <person name="Melie T."/>
            <person name="Pirro S."/>
            <person name="Miller A.N."/>
            <person name="Quandt A."/>
        </authorList>
    </citation>
    <scope>NUCLEOTIDE SEQUENCE</scope>
    <source>
        <strain evidence="1">GBOQ0MN5Z8</strain>
    </source>
</reference>
<name>A0A9P8L3W2_9PEZI</name>
<gene>
    <name evidence="1" type="ORF">FGG08_003150</name>
</gene>
<comment type="caution">
    <text evidence="1">The sequence shown here is derived from an EMBL/GenBank/DDBJ whole genome shotgun (WGS) entry which is preliminary data.</text>
</comment>
<evidence type="ECO:0000313" key="2">
    <source>
        <dbReference type="Proteomes" id="UP000698800"/>
    </source>
</evidence>
<dbReference type="EMBL" id="JAGHQL010000053">
    <property type="protein sequence ID" value="KAH0542479.1"/>
    <property type="molecule type" value="Genomic_DNA"/>
</dbReference>
<keyword evidence="2" id="KW-1185">Reference proteome</keyword>
<dbReference type="Proteomes" id="UP000698800">
    <property type="component" value="Unassembled WGS sequence"/>
</dbReference>
<evidence type="ECO:0000313" key="1">
    <source>
        <dbReference type="EMBL" id="KAH0542479.1"/>
    </source>
</evidence>
<proteinExistence type="predicted"/>
<dbReference type="AlphaFoldDB" id="A0A9P8L3W2"/>
<sequence length="248" mass="27730">MLIRVQLKLQTMPLGEGLRIGLGHALLLQRLMSSGPEISSYGNAPGRMEGSGAFAHRTDTGGYNQFHVKATLTGPQQRYFAVNNMATNECLFEDCFDLSDFTGFDSELHKLVKSSEPDTQTFLNTECLFDTSTQAFDPEVPNAEVQEIIHLKETIRDLEKRVEMLERYLNSSAASRDISLTVHCSLLLPRDKWEQDFSSWAVSVNKLLTIIMEGKASDQGLSRDQLVGAEQWVDTLCDPASTQTQYSQ</sequence>
<accession>A0A9P8L3W2</accession>
<protein>
    <submittedName>
        <fullName evidence="1">Uncharacterized protein</fullName>
    </submittedName>
</protein>
<organism evidence="1 2">
    <name type="scientific">Glutinoglossum americanum</name>
    <dbReference type="NCBI Taxonomy" id="1670608"/>
    <lineage>
        <taxon>Eukaryota</taxon>
        <taxon>Fungi</taxon>
        <taxon>Dikarya</taxon>
        <taxon>Ascomycota</taxon>
        <taxon>Pezizomycotina</taxon>
        <taxon>Geoglossomycetes</taxon>
        <taxon>Geoglossales</taxon>
        <taxon>Geoglossaceae</taxon>
        <taxon>Glutinoglossum</taxon>
    </lineage>
</organism>